<feature type="transmembrane region" description="Helical" evidence="7">
    <location>
        <begin position="404"/>
        <end position="425"/>
    </location>
</feature>
<dbReference type="PROSITE" id="PS50850">
    <property type="entry name" value="MFS"/>
    <property type="match status" value="1"/>
</dbReference>
<evidence type="ECO:0000256" key="4">
    <source>
        <dbReference type="ARBA" id="ARBA00022989"/>
    </source>
</evidence>
<comment type="similarity">
    <text evidence="2 6">Belongs to the major facilitator superfamily. Sugar transporter (TC 2.A.1.1) family.</text>
</comment>
<feature type="transmembrane region" description="Helical" evidence="7">
    <location>
        <begin position="341"/>
        <end position="367"/>
    </location>
</feature>
<evidence type="ECO:0000313" key="10">
    <source>
        <dbReference type="Proteomes" id="UP001501207"/>
    </source>
</evidence>
<feature type="transmembrane region" description="Helical" evidence="7">
    <location>
        <begin position="99"/>
        <end position="120"/>
    </location>
</feature>
<keyword evidence="6" id="KW-0813">Transport</keyword>
<dbReference type="InterPro" id="IPR005828">
    <property type="entry name" value="MFS_sugar_transport-like"/>
</dbReference>
<dbReference type="InterPro" id="IPR036259">
    <property type="entry name" value="MFS_trans_sf"/>
</dbReference>
<comment type="caution">
    <text evidence="9">The sequence shown here is derived from an EMBL/GenBank/DDBJ whole genome shotgun (WGS) entry which is preliminary data.</text>
</comment>
<feature type="transmembrane region" description="Helical" evidence="7">
    <location>
        <begin position="167"/>
        <end position="189"/>
    </location>
</feature>
<sequence>MKFYTIIISAVAALGGLLFGFDTAVIAGTLQTLRHYFELSDAEIGGLVAAASIGCIPGAFFAGRLSDYFGRKKMMLVTALLYVVAALGCGIAGSFSELVIYRFIGGLAIGMASALAPIYISEIAPAGVRGRLGMLQQLAIVLGILVSFISNYLIANTASELITADNQWRYMLAAALIPSVVFFFLLLFVPESPRWLILKDRVQQARRIFGRIYFAAAADAEVEIVQADISKAARKVKFSEIFSPRYRKVVFIGFVFAAIAQLTGINIIFYYAPLIFEKTHMGGSVLFQTLLTGIVNLIFTLVAFALIDRVGRKKLLLGGSAVMGCCMLVIGWLFYRENLDNYFVLITIFIYIGAFACTWGAVLWVYVAEIFPNRIRGSATSFAIFGNWVSNAIVSYTFPIMLSGLGAAATFFAYGLINAGMILFVSRYIFETKGVALESIEEHYIRTTPVSNL</sequence>
<feature type="transmembrane region" description="Helical" evidence="7">
    <location>
        <begin position="43"/>
        <end position="62"/>
    </location>
</feature>
<evidence type="ECO:0000256" key="1">
    <source>
        <dbReference type="ARBA" id="ARBA00004141"/>
    </source>
</evidence>
<dbReference type="PANTHER" id="PTHR48022:SF2">
    <property type="entry name" value="PLASTIDIC GLUCOSE TRANSPORTER 4"/>
    <property type="match status" value="1"/>
</dbReference>
<evidence type="ECO:0000256" key="7">
    <source>
        <dbReference type="SAM" id="Phobius"/>
    </source>
</evidence>
<keyword evidence="4 7" id="KW-1133">Transmembrane helix</keyword>
<feature type="transmembrane region" description="Helical" evidence="7">
    <location>
        <begin position="132"/>
        <end position="155"/>
    </location>
</feature>
<dbReference type="PANTHER" id="PTHR48022">
    <property type="entry name" value="PLASTIDIC GLUCOSE TRANSPORTER 4"/>
    <property type="match status" value="1"/>
</dbReference>
<evidence type="ECO:0000256" key="5">
    <source>
        <dbReference type="ARBA" id="ARBA00023136"/>
    </source>
</evidence>
<evidence type="ECO:0000256" key="6">
    <source>
        <dbReference type="RuleBase" id="RU003346"/>
    </source>
</evidence>
<dbReference type="InterPro" id="IPR020846">
    <property type="entry name" value="MFS_dom"/>
</dbReference>
<proteinExistence type="inferred from homology"/>
<dbReference type="PROSITE" id="PS00216">
    <property type="entry name" value="SUGAR_TRANSPORT_1"/>
    <property type="match status" value="2"/>
</dbReference>
<feature type="transmembrane region" description="Helical" evidence="7">
    <location>
        <begin position="285"/>
        <end position="307"/>
    </location>
</feature>
<feature type="transmembrane region" description="Helical" evidence="7">
    <location>
        <begin position="314"/>
        <end position="335"/>
    </location>
</feature>
<feature type="transmembrane region" description="Helical" evidence="7">
    <location>
        <begin position="379"/>
        <end position="398"/>
    </location>
</feature>
<feature type="domain" description="Major facilitator superfamily (MFS) profile" evidence="8">
    <location>
        <begin position="8"/>
        <end position="433"/>
    </location>
</feature>
<feature type="transmembrane region" description="Helical" evidence="7">
    <location>
        <begin position="74"/>
        <end position="93"/>
    </location>
</feature>
<name>A0ABP8FYU2_9BACT</name>
<protein>
    <submittedName>
        <fullName evidence="9">Sugar porter family MFS transporter</fullName>
    </submittedName>
</protein>
<dbReference type="InterPro" id="IPR005829">
    <property type="entry name" value="Sugar_transporter_CS"/>
</dbReference>
<feature type="transmembrane region" description="Helical" evidence="7">
    <location>
        <begin position="249"/>
        <end position="273"/>
    </location>
</feature>
<dbReference type="PROSITE" id="PS00217">
    <property type="entry name" value="SUGAR_TRANSPORT_2"/>
    <property type="match status" value="1"/>
</dbReference>
<evidence type="ECO:0000256" key="2">
    <source>
        <dbReference type="ARBA" id="ARBA00010992"/>
    </source>
</evidence>
<dbReference type="Pfam" id="PF00083">
    <property type="entry name" value="Sugar_tr"/>
    <property type="match status" value="1"/>
</dbReference>
<dbReference type="SUPFAM" id="SSF103473">
    <property type="entry name" value="MFS general substrate transporter"/>
    <property type="match status" value="1"/>
</dbReference>
<dbReference type="NCBIfam" id="TIGR00879">
    <property type="entry name" value="SP"/>
    <property type="match status" value="1"/>
</dbReference>
<dbReference type="EMBL" id="BAABFN010000005">
    <property type="protein sequence ID" value="GAA4313827.1"/>
    <property type="molecule type" value="Genomic_DNA"/>
</dbReference>
<accession>A0ABP8FYU2</accession>
<dbReference type="RefSeq" id="WP_344979675.1">
    <property type="nucleotide sequence ID" value="NZ_BAABFN010000005.1"/>
</dbReference>
<dbReference type="PRINTS" id="PR00171">
    <property type="entry name" value="SUGRTRNSPORT"/>
</dbReference>
<organism evidence="9 10">
    <name type="scientific">Compostibacter hankyongensis</name>
    <dbReference type="NCBI Taxonomy" id="1007089"/>
    <lineage>
        <taxon>Bacteria</taxon>
        <taxon>Pseudomonadati</taxon>
        <taxon>Bacteroidota</taxon>
        <taxon>Chitinophagia</taxon>
        <taxon>Chitinophagales</taxon>
        <taxon>Chitinophagaceae</taxon>
        <taxon>Compostibacter</taxon>
    </lineage>
</organism>
<keyword evidence="10" id="KW-1185">Reference proteome</keyword>
<dbReference type="Proteomes" id="UP001501207">
    <property type="component" value="Unassembled WGS sequence"/>
</dbReference>
<keyword evidence="3 7" id="KW-0812">Transmembrane</keyword>
<evidence type="ECO:0000259" key="8">
    <source>
        <dbReference type="PROSITE" id="PS50850"/>
    </source>
</evidence>
<gene>
    <name evidence="9" type="ORF">GCM10023143_24330</name>
</gene>
<dbReference type="Gene3D" id="1.20.1250.20">
    <property type="entry name" value="MFS general substrate transporter like domains"/>
    <property type="match status" value="1"/>
</dbReference>
<evidence type="ECO:0000256" key="3">
    <source>
        <dbReference type="ARBA" id="ARBA00022692"/>
    </source>
</evidence>
<evidence type="ECO:0000313" key="9">
    <source>
        <dbReference type="EMBL" id="GAA4313827.1"/>
    </source>
</evidence>
<keyword evidence="5 7" id="KW-0472">Membrane</keyword>
<dbReference type="InterPro" id="IPR003663">
    <property type="entry name" value="Sugar/inositol_transpt"/>
</dbReference>
<comment type="subcellular location">
    <subcellularLocation>
        <location evidence="1">Membrane</location>
        <topology evidence="1">Multi-pass membrane protein</topology>
    </subcellularLocation>
</comment>
<dbReference type="InterPro" id="IPR050360">
    <property type="entry name" value="MFS_Sugar_Transporters"/>
</dbReference>
<reference evidence="10" key="1">
    <citation type="journal article" date="2019" name="Int. J. Syst. Evol. Microbiol.">
        <title>The Global Catalogue of Microorganisms (GCM) 10K type strain sequencing project: providing services to taxonomists for standard genome sequencing and annotation.</title>
        <authorList>
            <consortium name="The Broad Institute Genomics Platform"/>
            <consortium name="The Broad Institute Genome Sequencing Center for Infectious Disease"/>
            <person name="Wu L."/>
            <person name="Ma J."/>
        </authorList>
    </citation>
    <scope>NUCLEOTIDE SEQUENCE [LARGE SCALE GENOMIC DNA]</scope>
    <source>
        <strain evidence="10">JCM 17664</strain>
    </source>
</reference>